<organism evidence="7">
    <name type="scientific">marine metagenome</name>
    <dbReference type="NCBI Taxonomy" id="408172"/>
    <lineage>
        <taxon>unclassified sequences</taxon>
        <taxon>metagenomes</taxon>
        <taxon>ecological metagenomes</taxon>
    </lineage>
</organism>
<dbReference type="Pfam" id="PF08240">
    <property type="entry name" value="ADH_N"/>
    <property type="match status" value="1"/>
</dbReference>
<name>A0A381NNS3_9ZZZZ</name>
<dbReference type="Gene3D" id="3.90.180.10">
    <property type="entry name" value="Medium-chain alcohol dehydrogenases, catalytic domain"/>
    <property type="match status" value="1"/>
</dbReference>
<feature type="domain" description="Enoyl reductase (ER)" evidence="6">
    <location>
        <begin position="2"/>
        <end position="294"/>
    </location>
</feature>
<gene>
    <name evidence="7" type="ORF">METZ01_LOCUS9099</name>
</gene>
<dbReference type="PROSITE" id="PS00059">
    <property type="entry name" value="ADH_ZINC"/>
    <property type="match status" value="1"/>
</dbReference>
<keyword evidence="5" id="KW-0560">Oxidoreductase</keyword>
<dbReference type="InterPro" id="IPR013149">
    <property type="entry name" value="ADH-like_C"/>
</dbReference>
<evidence type="ECO:0000256" key="4">
    <source>
        <dbReference type="ARBA" id="ARBA00022833"/>
    </source>
</evidence>
<dbReference type="GO" id="GO:0004022">
    <property type="term" value="F:alcohol dehydrogenase (NAD+) activity"/>
    <property type="evidence" value="ECO:0007669"/>
    <property type="project" value="TreeGrafter"/>
</dbReference>
<dbReference type="EMBL" id="UINC01000488">
    <property type="protein sequence ID" value="SUZ56245.1"/>
    <property type="molecule type" value="Genomic_DNA"/>
</dbReference>
<comment type="similarity">
    <text evidence="2">Belongs to the zinc-containing alcohol dehydrogenase family.</text>
</comment>
<dbReference type="SUPFAM" id="SSF51735">
    <property type="entry name" value="NAD(P)-binding Rossmann-fold domains"/>
    <property type="match status" value="1"/>
</dbReference>
<evidence type="ECO:0000256" key="5">
    <source>
        <dbReference type="ARBA" id="ARBA00023002"/>
    </source>
</evidence>
<dbReference type="InterPro" id="IPR013154">
    <property type="entry name" value="ADH-like_N"/>
</dbReference>
<dbReference type="InterPro" id="IPR020843">
    <property type="entry name" value="ER"/>
</dbReference>
<evidence type="ECO:0000259" key="6">
    <source>
        <dbReference type="SMART" id="SM00829"/>
    </source>
</evidence>
<evidence type="ECO:0000256" key="3">
    <source>
        <dbReference type="ARBA" id="ARBA00022723"/>
    </source>
</evidence>
<dbReference type="GO" id="GO:0008270">
    <property type="term" value="F:zinc ion binding"/>
    <property type="evidence" value="ECO:0007669"/>
    <property type="project" value="InterPro"/>
</dbReference>
<dbReference type="InterPro" id="IPR036291">
    <property type="entry name" value="NAD(P)-bd_dom_sf"/>
</dbReference>
<dbReference type="AlphaFoldDB" id="A0A381NNS3"/>
<dbReference type="InterPro" id="IPR011032">
    <property type="entry name" value="GroES-like_sf"/>
</dbReference>
<dbReference type="Pfam" id="PF00107">
    <property type="entry name" value="ADH_zinc_N"/>
    <property type="match status" value="1"/>
</dbReference>
<dbReference type="PANTHER" id="PTHR42940">
    <property type="entry name" value="ALCOHOL DEHYDROGENASE 1-RELATED"/>
    <property type="match status" value="1"/>
</dbReference>
<comment type="cofactor">
    <cofactor evidence="1">
        <name>Zn(2+)</name>
        <dbReference type="ChEBI" id="CHEBI:29105"/>
    </cofactor>
</comment>
<evidence type="ECO:0000256" key="2">
    <source>
        <dbReference type="ARBA" id="ARBA00008072"/>
    </source>
</evidence>
<evidence type="ECO:0000256" key="1">
    <source>
        <dbReference type="ARBA" id="ARBA00001947"/>
    </source>
</evidence>
<dbReference type="GO" id="GO:0005737">
    <property type="term" value="C:cytoplasm"/>
    <property type="evidence" value="ECO:0007669"/>
    <property type="project" value="TreeGrafter"/>
</dbReference>
<proteinExistence type="inferred from homology"/>
<dbReference type="PANTHER" id="PTHR42940:SF8">
    <property type="entry name" value="VACUOLAR PROTEIN SORTING-ASSOCIATED PROTEIN 11"/>
    <property type="match status" value="1"/>
</dbReference>
<dbReference type="Gene3D" id="3.40.50.720">
    <property type="entry name" value="NAD(P)-binding Rossmann-like Domain"/>
    <property type="match status" value="1"/>
</dbReference>
<feature type="non-terminal residue" evidence="7">
    <location>
        <position position="1"/>
    </location>
</feature>
<sequence length="296" mass="31524">NERKLDARSGRDLPFTLGHEISGEVVRVGPDAQDTLIGKRFVVFPWIGCGTCDICDREAEHLCLRPRALGTFVDGGYSDHVLVPHPKYLFDFGNLKPELACTYACSGLTAYSAVKKVIGHHGSHIVIIGAGGVGLSALMIAKAITDYEVIVADIREEARNAAEQAGASHTLDANDKNAHRLIKRISGGEACAVVDCVGSESSANLGMRSLAKSGILIIVGLFGGALQVSLPLLPLKDITIRGSDLGSLREMGALMELARAGRIHPIPIETRSLDQAQETLYDLAEGNLVGRVVLKP</sequence>
<accession>A0A381NNS3</accession>
<keyword evidence="4" id="KW-0862">Zinc</keyword>
<dbReference type="SUPFAM" id="SSF50129">
    <property type="entry name" value="GroES-like"/>
    <property type="match status" value="1"/>
</dbReference>
<reference evidence="7" key="1">
    <citation type="submission" date="2018-05" db="EMBL/GenBank/DDBJ databases">
        <authorList>
            <person name="Lanie J.A."/>
            <person name="Ng W.-L."/>
            <person name="Kazmierczak K.M."/>
            <person name="Andrzejewski T.M."/>
            <person name="Davidsen T.M."/>
            <person name="Wayne K.J."/>
            <person name="Tettelin H."/>
            <person name="Glass J.I."/>
            <person name="Rusch D."/>
            <person name="Podicherti R."/>
            <person name="Tsui H.-C.T."/>
            <person name="Winkler M.E."/>
        </authorList>
    </citation>
    <scope>NUCLEOTIDE SEQUENCE</scope>
</reference>
<evidence type="ECO:0000313" key="7">
    <source>
        <dbReference type="EMBL" id="SUZ56245.1"/>
    </source>
</evidence>
<keyword evidence="3" id="KW-0479">Metal-binding</keyword>
<dbReference type="InterPro" id="IPR002328">
    <property type="entry name" value="ADH_Zn_CS"/>
</dbReference>
<protein>
    <recommendedName>
        <fullName evidence="6">Enoyl reductase (ER) domain-containing protein</fullName>
    </recommendedName>
</protein>
<dbReference type="SMART" id="SM00829">
    <property type="entry name" value="PKS_ER"/>
    <property type="match status" value="1"/>
</dbReference>